<dbReference type="Pfam" id="PF18297">
    <property type="entry name" value="NFACT-R_2"/>
    <property type="match status" value="1"/>
</dbReference>
<name>E1QDV2_DESB2</name>
<accession>E1QDV2</accession>
<proteinExistence type="predicted"/>
<dbReference type="PANTHER" id="PTHR11933:SF6">
    <property type="entry name" value="THIL AANH DOMAIN-CONTAINING PROTEIN"/>
    <property type="match status" value="1"/>
</dbReference>
<dbReference type="SUPFAM" id="SSF52402">
    <property type="entry name" value="Adenine nucleotide alpha hydrolases-like"/>
    <property type="match status" value="1"/>
</dbReference>
<dbReference type="KEGG" id="dbr:Deba_0363"/>
<evidence type="ECO:0000313" key="3">
    <source>
        <dbReference type="Proteomes" id="UP000009047"/>
    </source>
</evidence>
<dbReference type="RefSeq" id="WP_013257194.1">
    <property type="nucleotide sequence ID" value="NC_014365.1"/>
</dbReference>
<reference evidence="2 3" key="1">
    <citation type="journal article" date="2010" name="Stand. Genomic Sci.">
        <title>Complete genome sequence of Desulfarculus baarsii type strain (2st14).</title>
        <authorList>
            <person name="Sun H."/>
            <person name="Spring S."/>
            <person name="Lapidus A."/>
            <person name="Davenport K."/>
            <person name="Del Rio T.G."/>
            <person name="Tice H."/>
            <person name="Nolan M."/>
            <person name="Copeland A."/>
            <person name="Cheng J.F."/>
            <person name="Lucas S."/>
            <person name="Tapia R."/>
            <person name="Goodwin L."/>
            <person name="Pitluck S."/>
            <person name="Ivanova N."/>
            <person name="Pagani I."/>
            <person name="Mavromatis K."/>
            <person name="Ovchinnikova G."/>
            <person name="Pati A."/>
            <person name="Chen A."/>
            <person name="Palaniappan K."/>
            <person name="Hauser L."/>
            <person name="Chang Y.J."/>
            <person name="Jeffries C.D."/>
            <person name="Detter J.C."/>
            <person name="Han C."/>
            <person name="Rohde M."/>
            <person name="Brambilla E."/>
            <person name="Goker M."/>
            <person name="Woyke T."/>
            <person name="Bristow J."/>
            <person name="Eisen J.A."/>
            <person name="Markowitz V."/>
            <person name="Hugenholtz P."/>
            <person name="Kyrpides N.C."/>
            <person name="Klenk H.P."/>
            <person name="Land M."/>
        </authorList>
    </citation>
    <scope>NUCLEOTIDE SEQUENCE [LARGE SCALE GENOMIC DNA]</scope>
    <source>
        <strain evidence="3">ATCC 33931 / DSM 2075 / LMG 7858 / VKM B-1802 / 2st14</strain>
    </source>
</reference>
<evidence type="ECO:0000259" key="1">
    <source>
        <dbReference type="Pfam" id="PF18297"/>
    </source>
</evidence>
<dbReference type="Gene3D" id="3.40.50.620">
    <property type="entry name" value="HUPs"/>
    <property type="match status" value="1"/>
</dbReference>
<feature type="domain" description="NFACT protein RNA binding" evidence="1">
    <location>
        <begin position="230"/>
        <end position="312"/>
    </location>
</feature>
<dbReference type="GO" id="GO:0004810">
    <property type="term" value="F:CCA tRNA nucleotidyltransferase activity"/>
    <property type="evidence" value="ECO:0007669"/>
    <property type="project" value="InterPro"/>
</dbReference>
<dbReference type="AlphaFoldDB" id="E1QDV2"/>
<keyword evidence="3" id="KW-1185">Reference proteome</keyword>
<dbReference type="EMBL" id="CP002085">
    <property type="protein sequence ID" value="ADK83738.1"/>
    <property type="molecule type" value="Genomic_DNA"/>
</dbReference>
<dbReference type="InterPro" id="IPR055834">
    <property type="entry name" value="DUF7411"/>
</dbReference>
<dbReference type="GO" id="GO:0005524">
    <property type="term" value="F:ATP binding"/>
    <property type="evidence" value="ECO:0007669"/>
    <property type="project" value="UniProtKB-KW"/>
</dbReference>
<dbReference type="Proteomes" id="UP000009047">
    <property type="component" value="Chromosome"/>
</dbReference>
<dbReference type="PANTHER" id="PTHR11933">
    <property type="entry name" value="TRNA 5-METHYLAMINOMETHYL-2-THIOURIDYLATE -METHYLTRANSFERASE"/>
    <property type="match status" value="1"/>
</dbReference>
<dbReference type="eggNOG" id="COG0301">
    <property type="taxonomic scope" value="Bacteria"/>
</dbReference>
<organism evidence="2 3">
    <name type="scientific">Desulfarculus baarsii (strain ATCC 33931 / DSM 2075 / LMG 7858 / VKM B-1802 / 2st14)</name>
    <dbReference type="NCBI Taxonomy" id="644282"/>
    <lineage>
        <taxon>Bacteria</taxon>
        <taxon>Pseudomonadati</taxon>
        <taxon>Thermodesulfobacteriota</taxon>
        <taxon>Desulfarculia</taxon>
        <taxon>Desulfarculales</taxon>
        <taxon>Desulfarculaceae</taxon>
        <taxon>Desulfarculus</taxon>
    </lineage>
</organism>
<dbReference type="Pfam" id="PF24167">
    <property type="entry name" value="DUF7411"/>
    <property type="match status" value="1"/>
</dbReference>
<gene>
    <name evidence="2" type="ordered locus">Deba_0363</name>
</gene>
<evidence type="ECO:0000313" key="2">
    <source>
        <dbReference type="EMBL" id="ADK83738.1"/>
    </source>
</evidence>
<dbReference type="InterPro" id="IPR014729">
    <property type="entry name" value="Rossmann-like_a/b/a_fold"/>
</dbReference>
<protein>
    <submittedName>
        <fullName evidence="2">tRNA (5-methylaminomethyl-2-thiouridylate)-methyltransferase</fullName>
    </submittedName>
</protein>
<dbReference type="HOGENOM" id="CLU_053822_0_0_7"/>
<dbReference type="STRING" id="644282.Deba_0363"/>
<dbReference type="InterPro" id="IPR059101">
    <property type="entry name" value="NFACT-R_2"/>
</dbReference>
<sequence length="329" mass="35183">MNHITAKHPATALGLYSGGLDSMLAALVLRRAGVAAQVVTFQSPFFAAEAARRSALALDLPHHVVELGEDYLAMVQHPPRGHGSQMNPCVDCHAFMLARAGRLMDELGLDFLFTGEVLGQRPFSQNRGALNAVANDSGYADRLLRPLSAKLLPPTAMERAGLVERQLLQDISGRGRKRQLALAAELGLSDFPSPAGGCLLTEPGFSRRLRDLWGHEPQAGADRIALLKLGRHLRLPAGAKLVVGRNEAENQALEQAMPDGALAMHTPEFNGPLALYFGPEHGPDLTLAAGLTAGYGQCAPGERALVALGDGRRLQVAAIDRRKAQEMLL</sequence>